<organism evidence="13 14">
    <name type="scientific">Quillaja saponaria</name>
    <name type="common">Soap bark tree</name>
    <dbReference type="NCBI Taxonomy" id="32244"/>
    <lineage>
        <taxon>Eukaryota</taxon>
        <taxon>Viridiplantae</taxon>
        <taxon>Streptophyta</taxon>
        <taxon>Embryophyta</taxon>
        <taxon>Tracheophyta</taxon>
        <taxon>Spermatophyta</taxon>
        <taxon>Magnoliopsida</taxon>
        <taxon>eudicotyledons</taxon>
        <taxon>Gunneridae</taxon>
        <taxon>Pentapetalae</taxon>
        <taxon>rosids</taxon>
        <taxon>fabids</taxon>
        <taxon>Fabales</taxon>
        <taxon>Quillajaceae</taxon>
        <taxon>Quillaja</taxon>
    </lineage>
</organism>
<keyword evidence="3" id="KW-0134">Cell wall</keyword>
<evidence type="ECO:0000313" key="14">
    <source>
        <dbReference type="Proteomes" id="UP001163823"/>
    </source>
</evidence>
<reference evidence="13" key="1">
    <citation type="journal article" date="2023" name="Science">
        <title>Elucidation of the pathway for biosynthesis of saponin adjuvants from the soapbark tree.</title>
        <authorList>
            <person name="Reed J."/>
            <person name="Orme A."/>
            <person name="El-Demerdash A."/>
            <person name="Owen C."/>
            <person name="Martin L.B.B."/>
            <person name="Misra R.C."/>
            <person name="Kikuchi S."/>
            <person name="Rejzek M."/>
            <person name="Martin A.C."/>
            <person name="Harkess A."/>
            <person name="Leebens-Mack J."/>
            <person name="Louveau T."/>
            <person name="Stephenson M.J."/>
            <person name="Osbourn A."/>
        </authorList>
    </citation>
    <scope>NUCLEOTIDE SEQUENCE</scope>
    <source>
        <strain evidence="13">S10</strain>
    </source>
</reference>
<gene>
    <name evidence="13" type="ORF">O6P43_021536</name>
</gene>
<keyword evidence="14" id="KW-1185">Reference proteome</keyword>
<dbReference type="InterPro" id="IPR032675">
    <property type="entry name" value="LRR_dom_sf"/>
</dbReference>
<sequence>MATHSSEIRHPYLNLTLSFWGIVLYVILFSYPSHQADIELLFDPRPILNPRLLKAYTALKVWKYAITSDPNNFTSNWYGFKVCNYTGIFCAPAPDAPHILTVAGIDLNHADIAGSLPEELGLLSDLSLFHINSNRFCGSIPQSFVHLRILHELDISNNQFSGPFPSVVLYLPSLKFLDIRFNQFQGDIPKALFNLKLDALFINNNKFQFSLPENLGNSPVSVFVLADNDFKGCLPSRLAKMKDTLNEIIITNSGLSGCLPSDIGLLNKVTVFDVSFNNLVGSLPESIGEMKSLEQLNLAHNKLSGKIPASICTLPNLENFTFSDNFFCSEPTECLKLPEKDDRKNCIPYRPLQRSKIECAAFYLHPVECGAFQCSSRSPQPPSPSSPPLSPPQVFQFHFP</sequence>
<dbReference type="Pfam" id="PF00560">
    <property type="entry name" value="LRR_1"/>
    <property type="match status" value="4"/>
</dbReference>
<dbReference type="InterPro" id="IPR001611">
    <property type="entry name" value="Leu-rich_rpt"/>
</dbReference>
<dbReference type="Gene3D" id="3.80.10.10">
    <property type="entry name" value="Ribonuclease Inhibitor"/>
    <property type="match status" value="2"/>
</dbReference>
<dbReference type="PANTHER" id="PTHR32093">
    <property type="entry name" value="LEUCINE-RICH REPEAT EXTENSIN-LIKE PROTEIN 3-RELATED"/>
    <property type="match status" value="1"/>
</dbReference>
<proteinExistence type="predicted"/>
<dbReference type="Proteomes" id="UP001163823">
    <property type="component" value="Chromosome 9"/>
</dbReference>
<keyword evidence="4" id="KW-0964">Secreted</keyword>
<keyword evidence="7" id="KW-0677">Repeat</keyword>
<evidence type="ECO:0000256" key="9">
    <source>
        <dbReference type="ARBA" id="ARBA00023180"/>
    </source>
</evidence>
<evidence type="ECO:0000256" key="1">
    <source>
        <dbReference type="ARBA" id="ARBA00004191"/>
    </source>
</evidence>
<keyword evidence="12" id="KW-0812">Transmembrane</keyword>
<keyword evidence="5" id="KW-0433">Leucine-rich repeat</keyword>
<evidence type="ECO:0000256" key="12">
    <source>
        <dbReference type="SAM" id="Phobius"/>
    </source>
</evidence>
<dbReference type="EMBL" id="JARAOO010000009">
    <property type="protein sequence ID" value="KAJ7954846.1"/>
    <property type="molecule type" value="Genomic_DNA"/>
</dbReference>
<keyword evidence="8 12" id="KW-0472">Membrane</keyword>
<feature type="transmembrane region" description="Helical" evidence="12">
    <location>
        <begin position="12"/>
        <end position="31"/>
    </location>
</feature>
<evidence type="ECO:0000256" key="10">
    <source>
        <dbReference type="ARBA" id="ARBA00023278"/>
    </source>
</evidence>
<dbReference type="FunFam" id="3.80.10.10:FF:000224">
    <property type="entry name" value="Leucine-rich repeat extensin-like protein 1"/>
    <property type="match status" value="1"/>
</dbReference>
<accession>A0AAD7LB23</accession>
<evidence type="ECO:0000256" key="5">
    <source>
        <dbReference type="ARBA" id="ARBA00022614"/>
    </source>
</evidence>
<evidence type="ECO:0000256" key="3">
    <source>
        <dbReference type="ARBA" id="ARBA00022512"/>
    </source>
</evidence>
<name>A0AAD7LB23_QUISA</name>
<protein>
    <recommendedName>
        <fullName evidence="11">Cell wall hydroxyproline-rich glycoprotein</fullName>
    </recommendedName>
</protein>
<dbReference type="GO" id="GO:0016020">
    <property type="term" value="C:membrane"/>
    <property type="evidence" value="ECO:0007669"/>
    <property type="project" value="UniProtKB-SubCell"/>
</dbReference>
<dbReference type="AlphaFoldDB" id="A0AAD7LB23"/>
<keyword evidence="9" id="KW-0325">Glycoprotein</keyword>
<dbReference type="InterPro" id="IPR051582">
    <property type="entry name" value="LRR_extensin-like_regulator"/>
</dbReference>
<evidence type="ECO:0000256" key="11">
    <source>
        <dbReference type="ARBA" id="ARBA00041871"/>
    </source>
</evidence>
<keyword evidence="12" id="KW-1133">Transmembrane helix</keyword>
<evidence type="ECO:0000313" key="13">
    <source>
        <dbReference type="EMBL" id="KAJ7954846.1"/>
    </source>
</evidence>
<keyword evidence="6" id="KW-0732">Signal</keyword>
<evidence type="ECO:0000256" key="4">
    <source>
        <dbReference type="ARBA" id="ARBA00022525"/>
    </source>
</evidence>
<evidence type="ECO:0000256" key="6">
    <source>
        <dbReference type="ARBA" id="ARBA00022729"/>
    </source>
</evidence>
<comment type="subcellular location">
    <subcellularLocation>
        <location evidence="2">Membrane</location>
    </subcellularLocation>
    <subcellularLocation>
        <location evidence="1">Secreted</location>
        <location evidence="1">Cell wall</location>
    </subcellularLocation>
</comment>
<evidence type="ECO:0000256" key="7">
    <source>
        <dbReference type="ARBA" id="ARBA00022737"/>
    </source>
</evidence>
<dbReference type="PANTHER" id="PTHR32093:SF121">
    <property type="entry name" value="LEUCINE-RICH REPEAT EXTENSIN-LIKE PROTEIN 6"/>
    <property type="match status" value="1"/>
</dbReference>
<comment type="caution">
    <text evidence="13">The sequence shown here is derived from an EMBL/GenBank/DDBJ whole genome shotgun (WGS) entry which is preliminary data.</text>
</comment>
<keyword evidence="10" id="KW-0379">Hydroxylation</keyword>
<dbReference type="KEGG" id="qsa:O6P43_021536"/>
<evidence type="ECO:0000256" key="2">
    <source>
        <dbReference type="ARBA" id="ARBA00004370"/>
    </source>
</evidence>
<dbReference type="FunFam" id="3.80.10.10:FF:000041">
    <property type="entry name" value="LRR receptor-like serine/threonine-protein kinase ERECTA"/>
    <property type="match status" value="1"/>
</dbReference>
<dbReference type="SUPFAM" id="SSF52058">
    <property type="entry name" value="L domain-like"/>
    <property type="match status" value="1"/>
</dbReference>
<evidence type="ECO:0000256" key="8">
    <source>
        <dbReference type="ARBA" id="ARBA00023136"/>
    </source>
</evidence>